<dbReference type="InterPro" id="IPR038695">
    <property type="entry name" value="Saro_0823-like_sf"/>
</dbReference>
<dbReference type="Proteomes" id="UP000366872">
    <property type="component" value="Unassembled WGS sequence"/>
</dbReference>
<dbReference type="Pfam" id="PF02643">
    <property type="entry name" value="DUF192"/>
    <property type="match status" value="1"/>
</dbReference>
<evidence type="ECO:0000313" key="2">
    <source>
        <dbReference type="Proteomes" id="UP000366872"/>
    </source>
</evidence>
<organism evidence="1 2">
    <name type="scientific">Pontiella desulfatans</name>
    <dbReference type="NCBI Taxonomy" id="2750659"/>
    <lineage>
        <taxon>Bacteria</taxon>
        <taxon>Pseudomonadati</taxon>
        <taxon>Kiritimatiellota</taxon>
        <taxon>Kiritimatiellia</taxon>
        <taxon>Kiritimatiellales</taxon>
        <taxon>Pontiellaceae</taxon>
        <taxon>Pontiella</taxon>
    </lineage>
</organism>
<evidence type="ECO:0008006" key="3">
    <source>
        <dbReference type="Google" id="ProtNLM"/>
    </source>
</evidence>
<proteinExistence type="predicted"/>
<dbReference type="AlphaFoldDB" id="A0A6C2UB08"/>
<dbReference type="RefSeq" id="WP_136082609.1">
    <property type="nucleotide sequence ID" value="NZ_CAAHFG010000004.1"/>
</dbReference>
<accession>A0A6C2UB08</accession>
<dbReference type="PANTHER" id="PTHR37953">
    <property type="entry name" value="UPF0127 PROTEIN MJ1496"/>
    <property type="match status" value="1"/>
</dbReference>
<evidence type="ECO:0000313" key="1">
    <source>
        <dbReference type="EMBL" id="VGO17109.1"/>
    </source>
</evidence>
<dbReference type="InterPro" id="IPR003795">
    <property type="entry name" value="DUF192"/>
</dbReference>
<dbReference type="EMBL" id="CAAHFG010000004">
    <property type="protein sequence ID" value="VGO17109.1"/>
    <property type="molecule type" value="Genomic_DNA"/>
</dbReference>
<name>A0A6C2UB08_PONDE</name>
<dbReference type="PANTHER" id="PTHR37953:SF1">
    <property type="entry name" value="UPF0127 PROTEIN MJ1496"/>
    <property type="match status" value="1"/>
</dbReference>
<reference evidence="1 2" key="1">
    <citation type="submission" date="2019-04" db="EMBL/GenBank/DDBJ databases">
        <authorList>
            <person name="Van Vliet M D."/>
        </authorList>
    </citation>
    <scope>NUCLEOTIDE SEQUENCE [LARGE SCALE GENOMIC DNA]</scope>
    <source>
        <strain evidence="1 2">F1</strain>
    </source>
</reference>
<dbReference type="Gene3D" id="2.60.120.1140">
    <property type="entry name" value="Protein of unknown function DUF192"/>
    <property type="match status" value="1"/>
</dbReference>
<protein>
    <recommendedName>
        <fullName evidence="3">DUF192 domain-containing protein</fullName>
    </recommendedName>
</protein>
<keyword evidence="2" id="KW-1185">Reference proteome</keyword>
<gene>
    <name evidence="1" type="ORF">PDESU_05704</name>
</gene>
<sequence length="117" mass="13218">MSRILINDGSDAILVEKLILAESTPALMRGLLGRASLPADTGMLLRPCRSIHMWFMRFPIDAAFLDQEMRVLKVARNLRPWQLAFAPRKTHCVLETASGVLETIREGNRLRLETDSD</sequence>